<dbReference type="NCBIfam" id="NF037959">
    <property type="entry name" value="MFS_SpdSyn"/>
    <property type="match status" value="1"/>
</dbReference>
<dbReference type="CDD" id="cd02440">
    <property type="entry name" value="AdoMet_MTases"/>
    <property type="match status" value="1"/>
</dbReference>
<sequence length="218" mass="25193">MLRKLLSYLFPINIETVDSAFSGKIELNLHRGKLVLDTAHTNYSYGSLQRILLRGLQQIGTDRVRMMDNILVLGLAGGSVVRSLTEEIRCRGKITGVDIDPEMILLSKRVFHLDEIENLQIICADAYRFAKEDKSRYELIIVDVFQDDKIPPFVLRRSFSNILLQRLTRKGCILFNTICISQEDRLRNEKFIEQSRLLCHVKTMDDVNGTNQLIFLYK</sequence>
<name>A0AAX2GYY1_9FLAO</name>
<evidence type="ECO:0000313" key="1">
    <source>
        <dbReference type="EMBL" id="AMD84421.1"/>
    </source>
</evidence>
<evidence type="ECO:0000313" key="2">
    <source>
        <dbReference type="EMBL" id="SNV10660.1"/>
    </source>
</evidence>
<dbReference type="RefSeq" id="WP_066427987.1">
    <property type="nucleotide sequence ID" value="NZ_CP014227.1"/>
</dbReference>
<dbReference type="Pfam" id="PF01564">
    <property type="entry name" value="Spermine_synth"/>
    <property type="match status" value="1"/>
</dbReference>
<dbReference type="KEGG" id="chg:AXF12_02045"/>
<evidence type="ECO:0000313" key="3">
    <source>
        <dbReference type="Proteomes" id="UP000065822"/>
    </source>
</evidence>
<dbReference type="Proteomes" id="UP000065822">
    <property type="component" value="Chromosome"/>
</dbReference>
<organism evidence="2 4">
    <name type="scientific">Capnocytophaga haemolytica</name>
    <dbReference type="NCBI Taxonomy" id="45243"/>
    <lineage>
        <taxon>Bacteria</taxon>
        <taxon>Pseudomonadati</taxon>
        <taxon>Bacteroidota</taxon>
        <taxon>Flavobacteriia</taxon>
        <taxon>Flavobacteriales</taxon>
        <taxon>Flavobacteriaceae</taxon>
        <taxon>Capnocytophaga</taxon>
    </lineage>
</organism>
<reference evidence="2 4" key="2">
    <citation type="submission" date="2017-06" db="EMBL/GenBank/DDBJ databases">
        <authorList>
            <consortium name="Pathogen Informatics"/>
        </authorList>
    </citation>
    <scope>NUCLEOTIDE SEQUENCE [LARGE SCALE GENOMIC DNA]</scope>
    <source>
        <strain evidence="2 4">NCTC12947</strain>
    </source>
</reference>
<dbReference type="InterPro" id="IPR029063">
    <property type="entry name" value="SAM-dependent_MTases_sf"/>
</dbReference>
<evidence type="ECO:0000313" key="4">
    <source>
        <dbReference type="Proteomes" id="UP000215539"/>
    </source>
</evidence>
<protein>
    <submittedName>
        <fullName evidence="2">Spermidine synthase</fullName>
    </submittedName>
</protein>
<proteinExistence type="predicted"/>
<dbReference type="Gene3D" id="3.40.50.150">
    <property type="entry name" value="Vaccinia Virus protein VP39"/>
    <property type="match status" value="1"/>
</dbReference>
<dbReference type="Proteomes" id="UP000215539">
    <property type="component" value="Chromosome 1"/>
</dbReference>
<reference evidence="1 3" key="1">
    <citation type="submission" date="2016-02" db="EMBL/GenBank/DDBJ databases">
        <authorList>
            <person name="Holder M.E."/>
            <person name="Ajami N.J."/>
            <person name="Petrosino J.F."/>
        </authorList>
    </citation>
    <scope>NUCLEOTIDE SEQUENCE [LARGE SCALE GENOMIC DNA]</scope>
    <source>
        <strain evidence="1 3">CCUG 32990</strain>
    </source>
</reference>
<keyword evidence="3" id="KW-1185">Reference proteome</keyword>
<dbReference type="EMBL" id="CP014227">
    <property type="protein sequence ID" value="AMD84421.1"/>
    <property type="molecule type" value="Genomic_DNA"/>
</dbReference>
<accession>A0AAX2GYY1</accession>
<gene>
    <name evidence="1" type="ORF">AXF12_02045</name>
    <name evidence="2" type="ORF">SAMEA44541418_01342</name>
</gene>
<dbReference type="AlphaFoldDB" id="A0AAX2GYY1"/>
<dbReference type="EMBL" id="LT906449">
    <property type="protein sequence ID" value="SNV10660.1"/>
    <property type="molecule type" value="Genomic_DNA"/>
</dbReference>
<dbReference type="SUPFAM" id="SSF53335">
    <property type="entry name" value="S-adenosyl-L-methionine-dependent methyltransferases"/>
    <property type="match status" value="1"/>
</dbReference>